<dbReference type="AlphaFoldDB" id="A0A517SUL2"/>
<dbReference type="InterPro" id="IPR002881">
    <property type="entry name" value="DUF58"/>
</dbReference>
<dbReference type="SUPFAM" id="SSF53300">
    <property type="entry name" value="vWA-like"/>
    <property type="match status" value="1"/>
</dbReference>
<accession>A0A517SUL2</accession>
<dbReference type="Proteomes" id="UP000315003">
    <property type="component" value="Chromosome"/>
</dbReference>
<dbReference type="Pfam" id="PF01882">
    <property type="entry name" value="DUF58"/>
    <property type="match status" value="1"/>
</dbReference>
<evidence type="ECO:0000313" key="3">
    <source>
        <dbReference type="EMBL" id="QDT59793.1"/>
    </source>
</evidence>
<protein>
    <recommendedName>
        <fullName evidence="2">DUF58 domain-containing protein</fullName>
    </recommendedName>
</protein>
<dbReference type="PANTHER" id="PTHR33608:SF7">
    <property type="entry name" value="DUF58 DOMAIN-CONTAINING PROTEIN"/>
    <property type="match status" value="1"/>
</dbReference>
<keyword evidence="4" id="KW-1185">Reference proteome</keyword>
<gene>
    <name evidence="3" type="ORF">SV7mr_23030</name>
</gene>
<reference evidence="3 4" key="1">
    <citation type="submission" date="2019-02" db="EMBL/GenBank/DDBJ databases">
        <title>Deep-cultivation of Planctomycetes and their phenomic and genomic characterization uncovers novel biology.</title>
        <authorList>
            <person name="Wiegand S."/>
            <person name="Jogler M."/>
            <person name="Boedeker C."/>
            <person name="Pinto D."/>
            <person name="Vollmers J."/>
            <person name="Rivas-Marin E."/>
            <person name="Kohn T."/>
            <person name="Peeters S.H."/>
            <person name="Heuer A."/>
            <person name="Rast P."/>
            <person name="Oberbeckmann S."/>
            <person name="Bunk B."/>
            <person name="Jeske O."/>
            <person name="Meyerdierks A."/>
            <person name="Storesund J.E."/>
            <person name="Kallscheuer N."/>
            <person name="Luecker S."/>
            <person name="Lage O.M."/>
            <person name="Pohl T."/>
            <person name="Merkel B.J."/>
            <person name="Hornburger P."/>
            <person name="Mueller R.-W."/>
            <person name="Bruemmer F."/>
            <person name="Labrenz M."/>
            <person name="Spormann A.M."/>
            <person name="Op den Camp H."/>
            <person name="Overmann J."/>
            <person name="Amann R."/>
            <person name="Jetten M.S.M."/>
            <person name="Mascher T."/>
            <person name="Medema M.H."/>
            <person name="Devos D.P."/>
            <person name="Kaster A.-K."/>
            <person name="Ovreas L."/>
            <person name="Rohde M."/>
            <person name="Galperin M.Y."/>
            <person name="Jogler C."/>
        </authorList>
    </citation>
    <scope>NUCLEOTIDE SEQUENCE [LARGE SCALE GENOMIC DNA]</scope>
    <source>
        <strain evidence="3 4">SV_7m_r</strain>
    </source>
</reference>
<dbReference type="InterPro" id="IPR036465">
    <property type="entry name" value="vWFA_dom_sf"/>
</dbReference>
<evidence type="ECO:0000256" key="1">
    <source>
        <dbReference type="SAM" id="MobiDB-lite"/>
    </source>
</evidence>
<feature type="domain" description="DUF58" evidence="2">
    <location>
        <begin position="57"/>
        <end position="277"/>
    </location>
</feature>
<evidence type="ECO:0000259" key="2">
    <source>
        <dbReference type="Pfam" id="PF01882"/>
    </source>
</evidence>
<evidence type="ECO:0000313" key="4">
    <source>
        <dbReference type="Proteomes" id="UP000315003"/>
    </source>
</evidence>
<organism evidence="3 4">
    <name type="scientific">Stieleria bergensis</name>
    <dbReference type="NCBI Taxonomy" id="2528025"/>
    <lineage>
        <taxon>Bacteria</taxon>
        <taxon>Pseudomonadati</taxon>
        <taxon>Planctomycetota</taxon>
        <taxon>Planctomycetia</taxon>
        <taxon>Pirellulales</taxon>
        <taxon>Pirellulaceae</taxon>
        <taxon>Stieleria</taxon>
    </lineage>
</organism>
<proteinExistence type="predicted"/>
<feature type="region of interest" description="Disordered" evidence="1">
    <location>
        <begin position="106"/>
        <end position="129"/>
    </location>
</feature>
<dbReference type="PANTHER" id="PTHR33608">
    <property type="entry name" value="BLL2464 PROTEIN"/>
    <property type="match status" value="1"/>
</dbReference>
<name>A0A517SUL2_9BACT</name>
<dbReference type="EMBL" id="CP036272">
    <property type="protein sequence ID" value="QDT59793.1"/>
    <property type="molecule type" value="Genomic_DNA"/>
</dbReference>
<dbReference type="RefSeq" id="WP_145271889.1">
    <property type="nucleotide sequence ID" value="NZ_CP036272.1"/>
</dbReference>
<sequence>MFNPSSSPSEQGTRDFLDPKVLAALGGMPLLARRPMRGNVSGIHTSPTRGSSVEFAEYRKYVPGDDLRRLDWRAHGRSDRYYVKEYEADTNLRCCIVVDTSGSMDYGTVPKKGSKKSNDSGPSTKLRVPRPGVTLSKLEYAKQIAATIAYIAAQQGDAVGLSCVADGIVQHLPPRRNPAHLSVMFDTLNEAKPQGETDLVSVLHQLAETTAQAALVIVISDFFVDSSELLGCFEHLRFRRHDLSLFHLLDPMELDFAFSGPTRFLDMEGGTAMLAEPSEIAHQYRQAMNEYLTDLDRIVTRSGSDYHRVTIDQSVQNVLTNFVTRRATSRGVR</sequence>
<dbReference type="OrthoDB" id="9780819at2"/>
<dbReference type="Gene3D" id="3.40.50.410">
    <property type="entry name" value="von Willebrand factor, type A domain"/>
    <property type="match status" value="1"/>
</dbReference>